<protein>
    <submittedName>
        <fullName evidence="2">Uncharacterized protein</fullName>
    </submittedName>
</protein>
<sequence>MTGRAFLTGSRVEGPPAGRRCYSPRHRVQELTAEIALAEQRFEALRSRRGGAISRVESLRASHSGCHAVSSRLAECEAASLGLAEGVAAAEAELTAVERECADSQAALSALQASDLLGASFGTPPFGRRISGTLWFALGIFCLNFAFLAFIKHLIQEFGVEAGLFGLGSTTDEGGLPLLRLCSGGRRLPVGRTMIRHVVHFLDGLRGDLSRSTLAEVVFEGPIWKRVSFVE</sequence>
<organism evidence="2 3">
    <name type="scientific">Colocasia esculenta</name>
    <name type="common">Wild taro</name>
    <name type="synonym">Arum esculentum</name>
    <dbReference type="NCBI Taxonomy" id="4460"/>
    <lineage>
        <taxon>Eukaryota</taxon>
        <taxon>Viridiplantae</taxon>
        <taxon>Streptophyta</taxon>
        <taxon>Embryophyta</taxon>
        <taxon>Tracheophyta</taxon>
        <taxon>Spermatophyta</taxon>
        <taxon>Magnoliopsida</taxon>
        <taxon>Liliopsida</taxon>
        <taxon>Araceae</taxon>
        <taxon>Aroideae</taxon>
        <taxon>Colocasieae</taxon>
        <taxon>Colocasia</taxon>
    </lineage>
</organism>
<evidence type="ECO:0000256" key="1">
    <source>
        <dbReference type="SAM" id="Phobius"/>
    </source>
</evidence>
<evidence type="ECO:0000313" key="2">
    <source>
        <dbReference type="EMBL" id="MQL84511.1"/>
    </source>
</evidence>
<reference evidence="2" key="1">
    <citation type="submission" date="2017-07" db="EMBL/GenBank/DDBJ databases">
        <title>Taro Niue Genome Assembly and Annotation.</title>
        <authorList>
            <person name="Atibalentja N."/>
            <person name="Keating K."/>
            <person name="Fields C.J."/>
        </authorList>
    </citation>
    <scope>NUCLEOTIDE SEQUENCE</scope>
    <source>
        <strain evidence="2">Niue_2</strain>
        <tissue evidence="2">Leaf</tissue>
    </source>
</reference>
<evidence type="ECO:0000313" key="3">
    <source>
        <dbReference type="Proteomes" id="UP000652761"/>
    </source>
</evidence>
<keyword evidence="1" id="KW-0472">Membrane</keyword>
<keyword evidence="1" id="KW-0812">Transmembrane</keyword>
<keyword evidence="1" id="KW-1133">Transmembrane helix</keyword>
<comment type="caution">
    <text evidence="2">The sequence shown here is derived from an EMBL/GenBank/DDBJ whole genome shotgun (WGS) entry which is preliminary data.</text>
</comment>
<proteinExistence type="predicted"/>
<name>A0A843UMF8_COLES</name>
<dbReference type="AlphaFoldDB" id="A0A843UMF8"/>
<gene>
    <name evidence="2" type="ORF">Taro_017022</name>
</gene>
<accession>A0A843UMF8</accession>
<feature type="transmembrane region" description="Helical" evidence="1">
    <location>
        <begin position="133"/>
        <end position="151"/>
    </location>
</feature>
<dbReference type="EMBL" id="NMUH01000766">
    <property type="protein sequence ID" value="MQL84511.1"/>
    <property type="molecule type" value="Genomic_DNA"/>
</dbReference>
<dbReference type="Proteomes" id="UP000652761">
    <property type="component" value="Unassembled WGS sequence"/>
</dbReference>
<keyword evidence="3" id="KW-1185">Reference proteome</keyword>